<comment type="similarity">
    <text evidence="1">Belongs to the glutamate:Na(+) symporter (ESS) (TC 2.A.27) family.</text>
</comment>
<proteinExistence type="inferred from homology"/>
<evidence type="ECO:0000256" key="2">
    <source>
        <dbReference type="NCBIfam" id="TIGR00210"/>
    </source>
</evidence>
<comment type="subcellular location">
    <subcellularLocation>
        <location evidence="1">Cell inner membrane</location>
        <topology evidence="1">Multi-pass membrane protein</topology>
    </subcellularLocation>
</comment>
<name>A0A368NN51_9GAMM</name>
<dbReference type="RefSeq" id="WP_114337267.1">
    <property type="nucleotide sequence ID" value="NZ_QPID01000002.1"/>
</dbReference>
<dbReference type="NCBIfam" id="TIGR00210">
    <property type="entry name" value="gltS"/>
    <property type="match status" value="1"/>
</dbReference>
<organism evidence="3 4">
    <name type="scientific">Corallincola holothuriorum</name>
    <dbReference type="NCBI Taxonomy" id="2282215"/>
    <lineage>
        <taxon>Bacteria</taxon>
        <taxon>Pseudomonadati</taxon>
        <taxon>Pseudomonadota</taxon>
        <taxon>Gammaproteobacteria</taxon>
        <taxon>Alteromonadales</taxon>
        <taxon>Psychromonadaceae</taxon>
        <taxon>Corallincola</taxon>
    </lineage>
</organism>
<comment type="caution">
    <text evidence="3">The sequence shown here is derived from an EMBL/GenBank/DDBJ whole genome shotgun (WGS) entry which is preliminary data.</text>
</comment>
<feature type="transmembrane region" description="Helical" evidence="1">
    <location>
        <begin position="278"/>
        <end position="300"/>
    </location>
</feature>
<feature type="transmembrane region" description="Helical" evidence="1">
    <location>
        <begin position="341"/>
        <end position="362"/>
    </location>
</feature>
<dbReference type="GO" id="GO:0015501">
    <property type="term" value="F:glutamate:sodium symporter activity"/>
    <property type="evidence" value="ECO:0007669"/>
    <property type="project" value="UniProtKB-UniRule"/>
</dbReference>
<feature type="transmembrane region" description="Helical" evidence="1">
    <location>
        <begin position="306"/>
        <end position="329"/>
    </location>
</feature>
<dbReference type="PANTHER" id="PTHR36178:SF1">
    <property type="entry name" value="SODIUM_GLUTAMATE SYMPORTER"/>
    <property type="match status" value="1"/>
</dbReference>
<dbReference type="Pfam" id="PF03616">
    <property type="entry name" value="Glt_symporter"/>
    <property type="match status" value="1"/>
</dbReference>
<feature type="transmembrane region" description="Helical" evidence="1">
    <location>
        <begin position="214"/>
        <end position="234"/>
    </location>
</feature>
<reference evidence="3 4" key="1">
    <citation type="submission" date="2018-07" db="EMBL/GenBank/DDBJ databases">
        <title>Corallincola holothuriorum sp. nov., a new facultative anaerobe isolated from sea cucumber Apostichopus japonicus.</title>
        <authorList>
            <person name="Xia H."/>
        </authorList>
    </citation>
    <scope>NUCLEOTIDE SEQUENCE [LARGE SCALE GENOMIC DNA]</scope>
    <source>
        <strain evidence="3 4">C4</strain>
    </source>
</reference>
<keyword evidence="1" id="KW-1003">Cell membrane</keyword>
<dbReference type="AlphaFoldDB" id="A0A368NN51"/>
<keyword evidence="1" id="KW-0472">Membrane</keyword>
<comment type="function">
    <text evidence="1">Catalyzes the sodium-dependent transport of glutamate.</text>
</comment>
<feature type="transmembrane region" description="Helical" evidence="1">
    <location>
        <begin position="374"/>
        <end position="397"/>
    </location>
</feature>
<keyword evidence="1" id="KW-0406">Ion transport</keyword>
<accession>A0A368NN51</accession>
<feature type="transmembrane region" description="Helical" evidence="1">
    <location>
        <begin position="96"/>
        <end position="117"/>
    </location>
</feature>
<keyword evidence="1" id="KW-0813">Transport</keyword>
<feature type="transmembrane region" description="Helical" evidence="1">
    <location>
        <begin position="38"/>
        <end position="58"/>
    </location>
</feature>
<dbReference type="GO" id="GO:0005886">
    <property type="term" value="C:plasma membrane"/>
    <property type="evidence" value="ECO:0007669"/>
    <property type="project" value="UniProtKB-SubCell"/>
</dbReference>
<keyword evidence="1" id="KW-0997">Cell inner membrane</keyword>
<dbReference type="HAMAP" id="MF_02062">
    <property type="entry name" value="GltS"/>
    <property type="match status" value="1"/>
</dbReference>
<evidence type="ECO:0000256" key="1">
    <source>
        <dbReference type="HAMAP-Rule" id="MF_02062"/>
    </source>
</evidence>
<keyword evidence="1" id="KW-1133">Transmembrane helix</keyword>
<feature type="transmembrane region" description="Helical" evidence="1">
    <location>
        <begin position="162"/>
        <end position="186"/>
    </location>
</feature>
<keyword evidence="1" id="KW-0739">Sodium transport</keyword>
<keyword evidence="1" id="KW-0769">Symport</keyword>
<dbReference type="OrthoDB" id="4921038at2"/>
<sequence length="399" mass="43016">MTEITVHGFVSFTLAIILLFIGKVALMKSPTLRKFSIPEPVIGGFLCAMGVGLLYFIFDWQISFKLDVRDWLLLYFFAGIGLKSDIKTLISGGKPLVILTVLATTFIFLQNIVGVSIADLFGMDPKSGLMAGSISLIGGVGTAIAWTPTFVEELGITNASEIGIAANTIGLISACCIGGPIAGYLIKRNQLKTGDHGTLDIGVTHDASHTSVDYYGILWAWLWLNIALIIGHFLDMGLTEIGISLPKFVSCLVAGIVIRNVFSPMFPKLRWPGQEQGLSLISDICLGMFLTMALMSLQLWELKGALLFLSTVMAAQILISVLFTIWVVFRLMGKDYEASVICSGFGGITLGSTATAIVNMTAVSQQHGAAHRAFIVVPLVCGFFIDIINAIIINFFVGF</sequence>
<keyword evidence="1" id="KW-0029">Amino-acid transport</keyword>
<keyword evidence="1" id="KW-0915">Sodium</keyword>
<keyword evidence="1" id="KW-0812">Transmembrane</keyword>
<gene>
    <name evidence="1 3" type="primary">gltS</name>
    <name evidence="3" type="ORF">DU002_05050</name>
</gene>
<protein>
    <recommendedName>
        <fullName evidence="1 2">Sodium/glutamate symporter</fullName>
    </recommendedName>
</protein>
<dbReference type="Proteomes" id="UP000252558">
    <property type="component" value="Unassembled WGS sequence"/>
</dbReference>
<keyword evidence="4" id="KW-1185">Reference proteome</keyword>
<dbReference type="GO" id="GO:0015813">
    <property type="term" value="P:L-glutamate transmembrane transport"/>
    <property type="evidence" value="ECO:0007669"/>
    <property type="project" value="UniProtKB-UniRule"/>
</dbReference>
<feature type="transmembrane region" description="Helical" evidence="1">
    <location>
        <begin position="129"/>
        <end position="150"/>
    </location>
</feature>
<feature type="transmembrane region" description="Helical" evidence="1">
    <location>
        <begin position="6"/>
        <end position="26"/>
    </location>
</feature>
<evidence type="ECO:0000313" key="3">
    <source>
        <dbReference type="EMBL" id="RCU51838.1"/>
    </source>
</evidence>
<dbReference type="PANTHER" id="PTHR36178">
    <property type="entry name" value="SLR0625 PROTEIN"/>
    <property type="match status" value="1"/>
</dbReference>
<evidence type="ECO:0000313" key="4">
    <source>
        <dbReference type="Proteomes" id="UP000252558"/>
    </source>
</evidence>
<dbReference type="EMBL" id="QPID01000002">
    <property type="protein sequence ID" value="RCU51838.1"/>
    <property type="molecule type" value="Genomic_DNA"/>
</dbReference>
<dbReference type="InterPro" id="IPR004445">
    <property type="entry name" value="GltS"/>
</dbReference>
<feature type="transmembrane region" description="Helical" evidence="1">
    <location>
        <begin position="246"/>
        <end position="266"/>
    </location>
</feature>